<evidence type="ECO:0000313" key="14">
    <source>
        <dbReference type="Proteomes" id="UP000721844"/>
    </source>
</evidence>
<keyword evidence="10 11" id="KW-0472">Membrane</keyword>
<dbReference type="Gene3D" id="1.20.120.1780">
    <property type="entry name" value="UbiA prenyltransferase"/>
    <property type="match status" value="1"/>
</dbReference>
<comment type="cofactor">
    <cofactor evidence="1 11">
        <name>Mg(2+)</name>
        <dbReference type="ChEBI" id="CHEBI:18420"/>
    </cofactor>
</comment>
<sequence length="311" mass="33557">MDPESGGADGSVMTAHTDIERDGWVGKLPAGLVPYVILARLDRPIGAWLLFLPGLWSILLPRAPLEQSLRLIILFGIGSVVMRSAGCVVNDMWDRKIDRMVERTAGRPLASGALSMRQAAAFLVLLLAIGLIILLSLNHAAQLLGVSSLILVALYPAAKRVTWWPQAMLGITFGFGAPLGYVAATGQFSPAAAALYAAVFFWILGYDTIYAHQDREDDALVGVRSTARLFANTSVPFLAVCYGLTLLLLLLAGSLAHLSLWFLVVLILAAWLLARQVTRLDVNNPPLCLALFKSNKWVGLVVALSFLAGRL</sequence>
<accession>A0A964E405</accession>
<feature type="transmembrane region" description="Helical" evidence="11">
    <location>
        <begin position="71"/>
        <end position="93"/>
    </location>
</feature>
<dbReference type="FunFam" id="1.10.357.140:FF:000008">
    <property type="entry name" value="4-hydroxybenzoate octaprenyltransferase"/>
    <property type="match status" value="1"/>
</dbReference>
<evidence type="ECO:0000256" key="10">
    <source>
        <dbReference type="ARBA" id="ARBA00023136"/>
    </source>
</evidence>
<evidence type="ECO:0000256" key="12">
    <source>
        <dbReference type="NCBIfam" id="TIGR01474"/>
    </source>
</evidence>
<dbReference type="PANTHER" id="PTHR11048:SF28">
    <property type="entry name" value="4-HYDROXYBENZOATE POLYPRENYLTRANSFERASE, MITOCHONDRIAL"/>
    <property type="match status" value="1"/>
</dbReference>
<feature type="transmembrane region" description="Helical" evidence="11">
    <location>
        <begin position="229"/>
        <end position="252"/>
    </location>
</feature>
<comment type="catalytic activity">
    <reaction evidence="11">
        <text>all-trans-octaprenyl diphosphate + 4-hydroxybenzoate = 4-hydroxy-3-(all-trans-octaprenyl)benzoate + diphosphate</text>
        <dbReference type="Rhea" id="RHEA:27782"/>
        <dbReference type="ChEBI" id="CHEBI:1617"/>
        <dbReference type="ChEBI" id="CHEBI:17879"/>
        <dbReference type="ChEBI" id="CHEBI:33019"/>
        <dbReference type="ChEBI" id="CHEBI:57711"/>
        <dbReference type="EC" id="2.5.1.39"/>
    </reaction>
</comment>
<keyword evidence="11" id="KW-0460">Magnesium</keyword>
<dbReference type="FunFam" id="1.20.120.1780:FF:000001">
    <property type="entry name" value="4-hydroxybenzoate octaprenyltransferase"/>
    <property type="match status" value="1"/>
</dbReference>
<name>A0A964E405_9PROT</name>
<comment type="pathway">
    <text evidence="11">Cofactor biosynthesis; ubiquinone biosynthesis.</text>
</comment>
<dbReference type="NCBIfam" id="TIGR01474">
    <property type="entry name" value="ubiA_proteo"/>
    <property type="match status" value="1"/>
</dbReference>
<dbReference type="InterPro" id="IPR030470">
    <property type="entry name" value="UbiA_prenylTrfase_CS"/>
</dbReference>
<feature type="transmembrane region" description="Helical" evidence="11">
    <location>
        <begin position="190"/>
        <end position="209"/>
    </location>
</feature>
<dbReference type="Gene3D" id="1.10.357.140">
    <property type="entry name" value="UbiA prenyltransferase"/>
    <property type="match status" value="1"/>
</dbReference>
<keyword evidence="4 11" id="KW-1003">Cell membrane</keyword>
<dbReference type="Pfam" id="PF01040">
    <property type="entry name" value="UbiA"/>
    <property type="match status" value="1"/>
</dbReference>
<evidence type="ECO:0000256" key="7">
    <source>
        <dbReference type="ARBA" id="ARBA00022688"/>
    </source>
</evidence>
<evidence type="ECO:0000256" key="9">
    <source>
        <dbReference type="ARBA" id="ARBA00022989"/>
    </source>
</evidence>
<reference evidence="13 14" key="1">
    <citation type="journal article" date="2021" name="Microorganisms">
        <title>Acidisoma silvae sp. nov. and Acidisomacellulosilytica sp. nov., Two Acidophilic Bacteria Isolated from Decaying Wood, Hydrolyzing Cellulose and Producing Poly-3-hydroxybutyrate.</title>
        <authorList>
            <person name="Mieszkin S."/>
            <person name="Pouder E."/>
            <person name="Uroz S."/>
            <person name="Simon-Colin C."/>
            <person name="Alain K."/>
        </authorList>
    </citation>
    <scope>NUCLEOTIDE SEQUENCE [LARGE SCALE GENOMIC DNA]</scope>
    <source>
        <strain evidence="13 14">HW T5.17</strain>
    </source>
</reference>
<keyword evidence="8 11" id="KW-0812">Transmembrane</keyword>
<dbReference type="PROSITE" id="PS00943">
    <property type="entry name" value="UBIA"/>
    <property type="match status" value="1"/>
</dbReference>
<dbReference type="GO" id="GO:0008412">
    <property type="term" value="F:4-hydroxybenzoate polyprenyltransferase activity"/>
    <property type="evidence" value="ECO:0007669"/>
    <property type="project" value="UniProtKB-UniRule"/>
</dbReference>
<evidence type="ECO:0000256" key="3">
    <source>
        <dbReference type="ARBA" id="ARBA00005985"/>
    </source>
</evidence>
<keyword evidence="9 11" id="KW-1133">Transmembrane helix</keyword>
<evidence type="ECO:0000256" key="6">
    <source>
        <dbReference type="ARBA" id="ARBA00022679"/>
    </source>
</evidence>
<feature type="transmembrane region" description="Helical" evidence="11">
    <location>
        <begin position="45"/>
        <end position="65"/>
    </location>
</feature>
<evidence type="ECO:0000256" key="8">
    <source>
        <dbReference type="ARBA" id="ARBA00022692"/>
    </source>
</evidence>
<protein>
    <recommendedName>
        <fullName evidence="11 12">4-hydroxybenzoate octaprenyltransferase</fullName>
        <ecNumber evidence="11 12">2.5.1.39</ecNumber>
    </recommendedName>
    <alternativeName>
        <fullName evidence="11">4-HB polyprenyltransferase</fullName>
    </alternativeName>
</protein>
<dbReference type="AlphaFoldDB" id="A0A964E405"/>
<keyword evidence="7 11" id="KW-0831">Ubiquinone biosynthesis</keyword>
<keyword evidence="5 11" id="KW-0997">Cell inner membrane</keyword>
<organism evidence="13 14">
    <name type="scientific">Acidisoma cellulosilyticum</name>
    <dbReference type="NCBI Taxonomy" id="2802395"/>
    <lineage>
        <taxon>Bacteria</taxon>
        <taxon>Pseudomonadati</taxon>
        <taxon>Pseudomonadota</taxon>
        <taxon>Alphaproteobacteria</taxon>
        <taxon>Acetobacterales</taxon>
        <taxon>Acidocellaceae</taxon>
        <taxon>Acidisoma</taxon>
    </lineage>
</organism>
<evidence type="ECO:0000256" key="4">
    <source>
        <dbReference type="ARBA" id="ARBA00022475"/>
    </source>
</evidence>
<proteinExistence type="inferred from homology"/>
<dbReference type="EMBL" id="JAESVA010000003">
    <property type="protein sequence ID" value="MCB8880787.1"/>
    <property type="molecule type" value="Genomic_DNA"/>
</dbReference>
<evidence type="ECO:0000313" key="13">
    <source>
        <dbReference type="EMBL" id="MCB8880787.1"/>
    </source>
</evidence>
<dbReference type="GO" id="GO:0005886">
    <property type="term" value="C:plasma membrane"/>
    <property type="evidence" value="ECO:0007669"/>
    <property type="project" value="UniProtKB-SubCell"/>
</dbReference>
<comment type="similarity">
    <text evidence="3 11">Belongs to the UbiA prenyltransferase family.</text>
</comment>
<evidence type="ECO:0000256" key="1">
    <source>
        <dbReference type="ARBA" id="ARBA00001946"/>
    </source>
</evidence>
<dbReference type="PANTHER" id="PTHR11048">
    <property type="entry name" value="PRENYLTRANSFERASES"/>
    <property type="match status" value="1"/>
</dbReference>
<dbReference type="InterPro" id="IPR006370">
    <property type="entry name" value="HB_polyprenyltransferase-like"/>
</dbReference>
<evidence type="ECO:0000256" key="11">
    <source>
        <dbReference type="HAMAP-Rule" id="MF_01635"/>
    </source>
</evidence>
<feature type="transmembrane region" description="Helical" evidence="11">
    <location>
        <begin position="258"/>
        <end position="274"/>
    </location>
</feature>
<dbReference type="HAMAP" id="MF_01635">
    <property type="entry name" value="UbiA"/>
    <property type="match status" value="1"/>
</dbReference>
<dbReference type="InterPro" id="IPR044878">
    <property type="entry name" value="UbiA_sf"/>
</dbReference>
<comment type="caution">
    <text evidence="13">The sequence shown here is derived from an EMBL/GenBank/DDBJ whole genome shotgun (WGS) entry which is preliminary data.</text>
</comment>
<evidence type="ECO:0000256" key="2">
    <source>
        <dbReference type="ARBA" id="ARBA00004141"/>
    </source>
</evidence>
<keyword evidence="14" id="KW-1185">Reference proteome</keyword>
<comment type="subcellular location">
    <subcellularLocation>
        <location evidence="11">Cell inner membrane</location>
        <topology evidence="11">Multi-pass membrane protein</topology>
    </subcellularLocation>
    <subcellularLocation>
        <location evidence="2">Membrane</location>
        <topology evidence="2">Multi-pass membrane protein</topology>
    </subcellularLocation>
</comment>
<dbReference type="InterPro" id="IPR039653">
    <property type="entry name" value="Prenyltransferase"/>
</dbReference>
<comment type="function">
    <text evidence="11">Catalyzes the prenylation of para-hydroxybenzoate (PHB) with an all-trans polyprenyl group. Mediates the second step in the final reaction sequence of ubiquinone-8 (UQ-8) biosynthesis, which is the condensation of the polyisoprenoid side chain with PHB, generating the first membrane-bound Q intermediate 3-octaprenyl-4-hydroxybenzoate.</text>
</comment>
<dbReference type="EC" id="2.5.1.39" evidence="11 12"/>
<gene>
    <name evidence="11" type="primary">ubiA</name>
    <name evidence="13" type="ORF">ACELLULO517_11130</name>
</gene>
<dbReference type="Proteomes" id="UP000721844">
    <property type="component" value="Unassembled WGS sequence"/>
</dbReference>
<feature type="transmembrane region" description="Helical" evidence="11">
    <location>
        <begin position="114"/>
        <end position="134"/>
    </location>
</feature>
<dbReference type="InterPro" id="IPR000537">
    <property type="entry name" value="UbiA_prenyltransferase"/>
</dbReference>
<keyword evidence="6 11" id="KW-0808">Transferase</keyword>
<evidence type="ECO:0000256" key="5">
    <source>
        <dbReference type="ARBA" id="ARBA00022519"/>
    </source>
</evidence>
<dbReference type="GO" id="GO:0006744">
    <property type="term" value="P:ubiquinone biosynthetic process"/>
    <property type="evidence" value="ECO:0007669"/>
    <property type="project" value="UniProtKB-UniRule"/>
</dbReference>
<dbReference type="CDD" id="cd13959">
    <property type="entry name" value="PT_UbiA_COQ2"/>
    <property type="match status" value="1"/>
</dbReference>
<feature type="transmembrane region" description="Helical" evidence="11">
    <location>
        <begin position="140"/>
        <end position="158"/>
    </location>
</feature>